<keyword evidence="1" id="KW-0812">Transmembrane</keyword>
<dbReference type="EMBL" id="MGJN01000008">
    <property type="protein sequence ID" value="OGN07216.1"/>
    <property type="molecule type" value="Genomic_DNA"/>
</dbReference>
<name>A0A1F8F4P3_9BACT</name>
<feature type="transmembrane region" description="Helical" evidence="1">
    <location>
        <begin position="188"/>
        <end position="212"/>
    </location>
</feature>
<proteinExistence type="predicted"/>
<keyword evidence="1" id="KW-1133">Transmembrane helix</keyword>
<feature type="transmembrane region" description="Helical" evidence="1">
    <location>
        <begin position="132"/>
        <end position="153"/>
    </location>
</feature>
<dbReference type="Proteomes" id="UP000176834">
    <property type="component" value="Unassembled WGS sequence"/>
</dbReference>
<gene>
    <name evidence="2" type="ORF">A3B86_03205</name>
</gene>
<keyword evidence="1" id="KW-0472">Membrane</keyword>
<sequence length="378" mass="42312">MIAGLVSRVTTNPLYILGTIVIFQMVLNFNLPFWYGVGFLIAMSYLQNVSYGLQARAGTRSSNAFHLITAVLASFVFFATFRYLVRENMPLAFLATYMFGTIFGSLHGNIVSTWIENKIGARAEAPKTKPQLLRFWPSIVALLVVLALQLLFIPFSMNALVVMSLAILTLLDSFAFALLRLARSSDNYWFHGCTALFHIGVAFLKLAIMIKYQMDWGLFWPITTGSVIGSLTGQYYARGLSEWFKAGFDSHVSGSKKVEQPWNQMFVFSLGMVIHVMFFGFSNWTAVSLLLLYAFCQSISFAVVSRARQRNHHGYLLWSSVFSNGIWYLTMHQLALKNITPDKTAPYLVGNTVGSLVGQNVAMKAEKKLIARMDIGTA</sequence>
<feature type="transmembrane region" description="Helical" evidence="1">
    <location>
        <begin position="65"/>
        <end position="85"/>
    </location>
</feature>
<evidence type="ECO:0000256" key="1">
    <source>
        <dbReference type="SAM" id="Phobius"/>
    </source>
</evidence>
<protein>
    <submittedName>
        <fullName evidence="2">Uncharacterized protein</fullName>
    </submittedName>
</protein>
<reference evidence="2 3" key="1">
    <citation type="journal article" date="2016" name="Nat. Commun.">
        <title>Thousands of microbial genomes shed light on interconnected biogeochemical processes in an aquifer system.</title>
        <authorList>
            <person name="Anantharaman K."/>
            <person name="Brown C.T."/>
            <person name="Hug L.A."/>
            <person name="Sharon I."/>
            <person name="Castelle C.J."/>
            <person name="Probst A.J."/>
            <person name="Thomas B.C."/>
            <person name="Singh A."/>
            <person name="Wilkins M.J."/>
            <person name="Karaoz U."/>
            <person name="Brodie E.L."/>
            <person name="Williams K.H."/>
            <person name="Hubbard S.S."/>
            <person name="Banfield J.F."/>
        </authorList>
    </citation>
    <scope>NUCLEOTIDE SEQUENCE [LARGE SCALE GENOMIC DNA]</scope>
</reference>
<feature type="transmembrane region" description="Helical" evidence="1">
    <location>
        <begin position="91"/>
        <end position="111"/>
    </location>
</feature>
<evidence type="ECO:0000313" key="2">
    <source>
        <dbReference type="EMBL" id="OGN07216.1"/>
    </source>
</evidence>
<comment type="caution">
    <text evidence="2">The sequence shown here is derived from an EMBL/GenBank/DDBJ whole genome shotgun (WGS) entry which is preliminary data.</text>
</comment>
<feature type="transmembrane region" description="Helical" evidence="1">
    <location>
        <begin position="159"/>
        <end position="181"/>
    </location>
</feature>
<dbReference type="AlphaFoldDB" id="A0A1F8F4P3"/>
<organism evidence="2 3">
    <name type="scientific">Candidatus Yanofskybacteria bacterium RIFCSPHIGHO2_02_FULL_38_22b</name>
    <dbReference type="NCBI Taxonomy" id="1802673"/>
    <lineage>
        <taxon>Bacteria</taxon>
        <taxon>Candidatus Yanofskyibacteriota</taxon>
    </lineage>
</organism>
<accession>A0A1F8F4P3</accession>
<feature type="transmembrane region" description="Helical" evidence="1">
    <location>
        <begin position="316"/>
        <end position="336"/>
    </location>
</feature>
<evidence type="ECO:0000313" key="3">
    <source>
        <dbReference type="Proteomes" id="UP000176834"/>
    </source>
</evidence>